<dbReference type="RefSeq" id="WP_184944349.1">
    <property type="nucleotide sequence ID" value="NZ_BAAAWZ010000001.1"/>
</dbReference>
<dbReference type="EMBL" id="JACHJJ010000015">
    <property type="protein sequence ID" value="MBB5965167.1"/>
    <property type="molecule type" value="Genomic_DNA"/>
</dbReference>
<dbReference type="PANTHER" id="PTHR30055:SF234">
    <property type="entry name" value="HTH-TYPE TRANSCRIPTIONAL REGULATOR BETI"/>
    <property type="match status" value="1"/>
</dbReference>
<evidence type="ECO:0000256" key="2">
    <source>
        <dbReference type="ARBA" id="ARBA00023125"/>
    </source>
</evidence>
<dbReference type="InterPro" id="IPR009057">
    <property type="entry name" value="Homeodomain-like_sf"/>
</dbReference>
<evidence type="ECO:0000313" key="7">
    <source>
        <dbReference type="Proteomes" id="UP000562352"/>
    </source>
</evidence>
<evidence type="ECO:0000256" key="4">
    <source>
        <dbReference type="PROSITE-ProRule" id="PRU00335"/>
    </source>
</evidence>
<feature type="DNA-binding region" description="H-T-H motif" evidence="4">
    <location>
        <begin position="36"/>
        <end position="55"/>
    </location>
</feature>
<dbReference type="Pfam" id="PF21351">
    <property type="entry name" value="TetR_C_41"/>
    <property type="match status" value="1"/>
</dbReference>
<evidence type="ECO:0000256" key="1">
    <source>
        <dbReference type="ARBA" id="ARBA00023015"/>
    </source>
</evidence>
<proteinExistence type="predicted"/>
<evidence type="ECO:0000259" key="5">
    <source>
        <dbReference type="PROSITE" id="PS50977"/>
    </source>
</evidence>
<dbReference type="SUPFAM" id="SSF46689">
    <property type="entry name" value="Homeodomain-like"/>
    <property type="match status" value="1"/>
</dbReference>
<dbReference type="Pfam" id="PF00440">
    <property type="entry name" value="TetR_N"/>
    <property type="match status" value="1"/>
</dbReference>
<name>A0A841D986_PLAVE</name>
<dbReference type="GO" id="GO:0003700">
    <property type="term" value="F:DNA-binding transcription factor activity"/>
    <property type="evidence" value="ECO:0007669"/>
    <property type="project" value="TreeGrafter"/>
</dbReference>
<feature type="domain" description="HTH tetR-type" evidence="5">
    <location>
        <begin position="13"/>
        <end position="73"/>
    </location>
</feature>
<dbReference type="GO" id="GO:0000976">
    <property type="term" value="F:transcription cis-regulatory region binding"/>
    <property type="evidence" value="ECO:0007669"/>
    <property type="project" value="TreeGrafter"/>
</dbReference>
<evidence type="ECO:0000313" key="6">
    <source>
        <dbReference type="EMBL" id="MBB5965167.1"/>
    </source>
</evidence>
<gene>
    <name evidence="6" type="ORF">FHS22_004453</name>
</gene>
<keyword evidence="2 4" id="KW-0238">DNA-binding</keyword>
<reference evidence="6 7" key="1">
    <citation type="submission" date="2020-08" db="EMBL/GenBank/DDBJ databases">
        <title>Genomic Encyclopedia of Type Strains, Phase III (KMG-III): the genomes of soil and plant-associated and newly described type strains.</title>
        <authorList>
            <person name="Whitman W."/>
        </authorList>
    </citation>
    <scope>NUCLEOTIDE SEQUENCE [LARGE SCALE GENOMIC DNA]</scope>
    <source>
        <strain evidence="6 7">CECT 3303</strain>
    </source>
</reference>
<comment type="caution">
    <text evidence="6">The sequence shown here is derived from an EMBL/GenBank/DDBJ whole genome shotgun (WGS) entry which is preliminary data.</text>
</comment>
<dbReference type="PROSITE" id="PS50977">
    <property type="entry name" value="HTH_TETR_2"/>
    <property type="match status" value="1"/>
</dbReference>
<dbReference type="InterPro" id="IPR001647">
    <property type="entry name" value="HTH_TetR"/>
</dbReference>
<evidence type="ECO:0000256" key="3">
    <source>
        <dbReference type="ARBA" id="ARBA00023163"/>
    </source>
</evidence>
<dbReference type="Proteomes" id="UP000562352">
    <property type="component" value="Unassembled WGS sequence"/>
</dbReference>
<organism evidence="6 7">
    <name type="scientific">Planomonospora venezuelensis</name>
    <dbReference type="NCBI Taxonomy" id="1999"/>
    <lineage>
        <taxon>Bacteria</taxon>
        <taxon>Bacillati</taxon>
        <taxon>Actinomycetota</taxon>
        <taxon>Actinomycetes</taxon>
        <taxon>Streptosporangiales</taxon>
        <taxon>Streptosporangiaceae</taxon>
        <taxon>Planomonospora</taxon>
    </lineage>
</organism>
<dbReference type="InterPro" id="IPR050109">
    <property type="entry name" value="HTH-type_TetR-like_transc_reg"/>
</dbReference>
<keyword evidence="1" id="KW-0805">Transcription regulation</keyword>
<sequence>MSEPRTRRRLSPDERRTELIDAAIRVLREHGEPVNRAAAVTAAAGTAKGTFYVYFPSWEDMLAAVRDRLMDDYGAPLRDRLSAGTPQDWWAVLEAEIDRFVSFTVDCGKLHQAVFHSSAALSPVDDKRSATTLLARIIRRGAEEGALRPVDPDVAAELLFAALHAAADAVAAGQERTRWCEGLRELTASWLAPGKDEHAQTRS</sequence>
<dbReference type="AlphaFoldDB" id="A0A841D986"/>
<dbReference type="InterPro" id="IPR036271">
    <property type="entry name" value="Tet_transcr_reg_TetR-rel_C_sf"/>
</dbReference>
<dbReference type="InterPro" id="IPR049484">
    <property type="entry name" value="Rv0078-like_C"/>
</dbReference>
<keyword evidence="7" id="KW-1185">Reference proteome</keyword>
<dbReference type="PANTHER" id="PTHR30055">
    <property type="entry name" value="HTH-TYPE TRANSCRIPTIONAL REGULATOR RUTR"/>
    <property type="match status" value="1"/>
</dbReference>
<dbReference type="Gene3D" id="1.10.357.10">
    <property type="entry name" value="Tetracycline Repressor, domain 2"/>
    <property type="match status" value="1"/>
</dbReference>
<accession>A0A841D986</accession>
<dbReference type="PRINTS" id="PR00455">
    <property type="entry name" value="HTHTETR"/>
</dbReference>
<keyword evidence="3" id="KW-0804">Transcription</keyword>
<protein>
    <submittedName>
        <fullName evidence="6">AcrR family transcriptional regulator</fullName>
    </submittedName>
</protein>
<dbReference type="SUPFAM" id="SSF48498">
    <property type="entry name" value="Tetracyclin repressor-like, C-terminal domain"/>
    <property type="match status" value="1"/>
</dbReference>